<sequence length="66" mass="7143">MDHGGFRGNVMFKSLGFCGAIVRIHQAVLLQRLLVLRARSTCGPAVLGTPRSDTCPLITSCSTQFH</sequence>
<protein>
    <submittedName>
        <fullName evidence="1">Uncharacterized protein</fullName>
    </submittedName>
</protein>
<keyword evidence="2" id="KW-1185">Reference proteome</keyword>
<gene>
    <name evidence="1" type="ORF">HERILL_LOCUS51</name>
</gene>
<dbReference type="AlphaFoldDB" id="A0A7R8U9Y4"/>
<evidence type="ECO:0000313" key="2">
    <source>
        <dbReference type="Proteomes" id="UP000594454"/>
    </source>
</evidence>
<organism evidence="1 2">
    <name type="scientific">Hermetia illucens</name>
    <name type="common">Black soldier fly</name>
    <dbReference type="NCBI Taxonomy" id="343691"/>
    <lineage>
        <taxon>Eukaryota</taxon>
        <taxon>Metazoa</taxon>
        <taxon>Ecdysozoa</taxon>
        <taxon>Arthropoda</taxon>
        <taxon>Hexapoda</taxon>
        <taxon>Insecta</taxon>
        <taxon>Pterygota</taxon>
        <taxon>Neoptera</taxon>
        <taxon>Endopterygota</taxon>
        <taxon>Diptera</taxon>
        <taxon>Brachycera</taxon>
        <taxon>Stratiomyomorpha</taxon>
        <taxon>Stratiomyidae</taxon>
        <taxon>Hermetiinae</taxon>
        <taxon>Hermetia</taxon>
    </lineage>
</organism>
<name>A0A7R8U9Y4_HERIL</name>
<dbReference type="EMBL" id="LR899009">
    <property type="protein sequence ID" value="CAD7076651.1"/>
    <property type="molecule type" value="Genomic_DNA"/>
</dbReference>
<dbReference type="Proteomes" id="UP000594454">
    <property type="component" value="Chromosome 1"/>
</dbReference>
<reference evidence="1 2" key="1">
    <citation type="submission" date="2020-11" db="EMBL/GenBank/DDBJ databases">
        <authorList>
            <person name="Wallbank WR R."/>
            <person name="Pardo Diaz C."/>
            <person name="Kozak K."/>
            <person name="Martin S."/>
            <person name="Jiggins C."/>
            <person name="Moest M."/>
            <person name="Warren A I."/>
            <person name="Generalovic N T."/>
            <person name="Byers J.R.P. K."/>
            <person name="Montejo-Kovacevich G."/>
            <person name="Yen C E."/>
        </authorList>
    </citation>
    <scope>NUCLEOTIDE SEQUENCE [LARGE SCALE GENOMIC DNA]</scope>
</reference>
<proteinExistence type="predicted"/>
<evidence type="ECO:0000313" key="1">
    <source>
        <dbReference type="EMBL" id="CAD7076651.1"/>
    </source>
</evidence>
<accession>A0A7R8U9Y4</accession>
<dbReference type="InParanoid" id="A0A7R8U9Y4"/>